<name>A0A517N4D4_9BACT</name>
<keyword evidence="3" id="KW-1185">Reference proteome</keyword>
<protein>
    <recommendedName>
        <fullName evidence="1">Probable sensor domain-containing protein</fullName>
    </recommendedName>
</protein>
<evidence type="ECO:0000313" key="3">
    <source>
        <dbReference type="Proteomes" id="UP000318538"/>
    </source>
</evidence>
<dbReference type="InterPro" id="IPR048551">
    <property type="entry name" value="DACNV"/>
</dbReference>
<dbReference type="Proteomes" id="UP000318538">
    <property type="component" value="Chromosome"/>
</dbReference>
<dbReference type="EMBL" id="CP036525">
    <property type="protein sequence ID" value="QDT01982.1"/>
    <property type="molecule type" value="Genomic_DNA"/>
</dbReference>
<dbReference type="KEGG" id="rlc:K227x_03530"/>
<evidence type="ECO:0000313" key="2">
    <source>
        <dbReference type="EMBL" id="QDT01982.1"/>
    </source>
</evidence>
<dbReference type="InterPro" id="IPR036888">
    <property type="entry name" value="DNA_integrity_DisA_N_sf"/>
</dbReference>
<gene>
    <name evidence="2" type="ORF">K227x_03530</name>
</gene>
<accession>A0A517N4D4</accession>
<feature type="domain" description="Probable sensor" evidence="1">
    <location>
        <begin position="31"/>
        <end position="130"/>
    </location>
</feature>
<organism evidence="2 3">
    <name type="scientific">Rubripirellula lacrimiformis</name>
    <dbReference type="NCBI Taxonomy" id="1930273"/>
    <lineage>
        <taxon>Bacteria</taxon>
        <taxon>Pseudomonadati</taxon>
        <taxon>Planctomycetota</taxon>
        <taxon>Planctomycetia</taxon>
        <taxon>Pirellulales</taxon>
        <taxon>Pirellulaceae</taxon>
        <taxon>Rubripirellula</taxon>
    </lineage>
</organism>
<dbReference type="Pfam" id="PF21751">
    <property type="entry name" value="DACNV"/>
    <property type="match status" value="1"/>
</dbReference>
<dbReference type="SUPFAM" id="SSF143597">
    <property type="entry name" value="YojJ-like"/>
    <property type="match status" value="1"/>
</dbReference>
<evidence type="ECO:0000259" key="1">
    <source>
        <dbReference type="Pfam" id="PF21751"/>
    </source>
</evidence>
<dbReference type="AlphaFoldDB" id="A0A517N4D4"/>
<reference evidence="2 3" key="1">
    <citation type="submission" date="2019-02" db="EMBL/GenBank/DDBJ databases">
        <title>Deep-cultivation of Planctomycetes and their phenomic and genomic characterization uncovers novel biology.</title>
        <authorList>
            <person name="Wiegand S."/>
            <person name="Jogler M."/>
            <person name="Boedeker C."/>
            <person name="Pinto D."/>
            <person name="Vollmers J."/>
            <person name="Rivas-Marin E."/>
            <person name="Kohn T."/>
            <person name="Peeters S.H."/>
            <person name="Heuer A."/>
            <person name="Rast P."/>
            <person name="Oberbeckmann S."/>
            <person name="Bunk B."/>
            <person name="Jeske O."/>
            <person name="Meyerdierks A."/>
            <person name="Storesund J.E."/>
            <person name="Kallscheuer N."/>
            <person name="Luecker S."/>
            <person name="Lage O.M."/>
            <person name="Pohl T."/>
            <person name="Merkel B.J."/>
            <person name="Hornburger P."/>
            <person name="Mueller R.-W."/>
            <person name="Bruemmer F."/>
            <person name="Labrenz M."/>
            <person name="Spormann A.M."/>
            <person name="Op den Camp H."/>
            <person name="Overmann J."/>
            <person name="Amann R."/>
            <person name="Jetten M.S.M."/>
            <person name="Mascher T."/>
            <person name="Medema M.H."/>
            <person name="Devos D.P."/>
            <person name="Kaster A.-K."/>
            <person name="Ovreas L."/>
            <person name="Rohde M."/>
            <person name="Galperin M.Y."/>
            <person name="Jogler C."/>
        </authorList>
    </citation>
    <scope>NUCLEOTIDE SEQUENCE [LARGE SCALE GENOMIC DNA]</scope>
    <source>
        <strain evidence="2 3">K22_7</strain>
    </source>
</reference>
<proteinExistence type="predicted"/>
<sequence length="430" mass="48138">MISTMDLHKVSAYPIDIATALRERWISRDHPLDALPDHNVVVTLLDTMYQASLLREEKSAVQCRIVFVSQDVFQREAADGSSPLHVLRFDEPAPYTAHNLRKLAAAAGYYRALLAVYRDPSGQLSVWGMIVTGTEWVNHLEGGRLPAAPLPDKLVIQALSPGHIVATCGYTRILESNTGQLLKDGFDPFLSKWLPQRFVAIRESLLDEMGDHAAQGTGCQVCDDFVKDLAQRLVRRVLRLVRMRGHGGMLVYLPENACDQGIPDEWFRFRVRFQPDDSTFRFRRLMLKLMKRAAEIGRVRGLAVVTLNDYLQMLDADLASIDEALIEFSHLLADLMNVDGSLVLDRSFRLIGFGGEILGNSHVSSIHRALDLEAAKTISERADSSGTRHRSAYRLVNGINDAIAVVVSQDGDVRFVACLNQKLTYWPYLP</sequence>